<dbReference type="InterPro" id="IPR036196">
    <property type="entry name" value="Ptyr_pPase_sf"/>
</dbReference>
<dbReference type="EC" id="3.1.3.48" evidence="2"/>
<dbReference type="SMART" id="SM00226">
    <property type="entry name" value="LMWPc"/>
    <property type="match status" value="1"/>
</dbReference>
<dbReference type="GO" id="GO:0004725">
    <property type="term" value="F:protein tyrosine phosphatase activity"/>
    <property type="evidence" value="ECO:0007669"/>
    <property type="project" value="UniProtKB-EC"/>
</dbReference>
<feature type="active site" evidence="5">
    <location>
        <position position="16"/>
    </location>
</feature>
<comment type="similarity">
    <text evidence="1">Belongs to the low molecular weight phosphotyrosine protein phosphatase family.</text>
</comment>
<feature type="active site" description="Nucleophile" evidence="5">
    <location>
        <position position="10"/>
    </location>
</feature>
<evidence type="ECO:0000313" key="8">
    <source>
        <dbReference type="Proteomes" id="UP000249396"/>
    </source>
</evidence>
<evidence type="ECO:0000256" key="4">
    <source>
        <dbReference type="ARBA" id="ARBA00022912"/>
    </source>
</evidence>
<keyword evidence="4" id="KW-0904">Protein phosphatase</keyword>
<dbReference type="AlphaFoldDB" id="A0A2W4SFZ2"/>
<dbReference type="Pfam" id="PF01451">
    <property type="entry name" value="LMWPc"/>
    <property type="match status" value="1"/>
</dbReference>
<proteinExistence type="inferred from homology"/>
<feature type="domain" description="Phosphotyrosine protein phosphatase I" evidence="6">
    <location>
        <begin position="4"/>
        <end position="153"/>
    </location>
</feature>
<dbReference type="PANTHER" id="PTHR11717">
    <property type="entry name" value="LOW MOLECULAR WEIGHT PROTEIN TYROSINE PHOSPHATASE"/>
    <property type="match status" value="1"/>
</dbReference>
<evidence type="ECO:0000256" key="3">
    <source>
        <dbReference type="ARBA" id="ARBA00022801"/>
    </source>
</evidence>
<sequence>MNKQSVLFVCMGNICRSPTAEGVFRKLLQDEGVEDWFEVDSAGTHAYHIGSPPDERAQKAALARGIDLSKLRARKVDSDDFESFDHILVMDQENYDTLIYACPRIHSHKVKLFLEYAPSLKIKEVPDPYYGGSKGFENVLFLIEQASVGFLKSVRDSVFNIRYSVFNIE</sequence>
<evidence type="ECO:0000256" key="1">
    <source>
        <dbReference type="ARBA" id="ARBA00011063"/>
    </source>
</evidence>
<keyword evidence="3" id="KW-0378">Hydrolase</keyword>
<dbReference type="EMBL" id="QJPH01000487">
    <property type="protein sequence ID" value="PZN72434.1"/>
    <property type="molecule type" value="Genomic_DNA"/>
</dbReference>
<comment type="caution">
    <text evidence="7">The sequence shown here is derived from an EMBL/GenBank/DDBJ whole genome shotgun (WGS) entry which is preliminary data.</text>
</comment>
<dbReference type="FunFam" id="3.40.50.2300:FF:000113">
    <property type="entry name" value="Low molecular weight protein-tyrosine-phosphatase"/>
    <property type="match status" value="1"/>
</dbReference>
<accession>A0A2W4SFZ2</accession>
<dbReference type="SUPFAM" id="SSF52788">
    <property type="entry name" value="Phosphotyrosine protein phosphatases I"/>
    <property type="match status" value="1"/>
</dbReference>
<dbReference type="PRINTS" id="PR00719">
    <property type="entry name" value="LMWPTPASE"/>
</dbReference>
<dbReference type="InterPro" id="IPR017867">
    <property type="entry name" value="Tyr_phospatase_low_mol_wt"/>
</dbReference>
<name>A0A2W4SFZ2_9GAMM</name>
<dbReference type="Proteomes" id="UP000249396">
    <property type="component" value="Unassembled WGS sequence"/>
</dbReference>
<dbReference type="InterPro" id="IPR023485">
    <property type="entry name" value="Ptyr_pPase"/>
</dbReference>
<feature type="active site" description="Proton donor" evidence="5">
    <location>
        <position position="127"/>
    </location>
</feature>
<evidence type="ECO:0000259" key="6">
    <source>
        <dbReference type="SMART" id="SM00226"/>
    </source>
</evidence>
<dbReference type="CDD" id="cd16343">
    <property type="entry name" value="LMWPTP"/>
    <property type="match status" value="1"/>
</dbReference>
<dbReference type="InterPro" id="IPR050438">
    <property type="entry name" value="LMW_PTPase"/>
</dbReference>
<dbReference type="Gene3D" id="3.40.50.2300">
    <property type="match status" value="1"/>
</dbReference>
<evidence type="ECO:0000313" key="7">
    <source>
        <dbReference type="EMBL" id="PZN72434.1"/>
    </source>
</evidence>
<evidence type="ECO:0000256" key="2">
    <source>
        <dbReference type="ARBA" id="ARBA00013064"/>
    </source>
</evidence>
<protein>
    <recommendedName>
        <fullName evidence="2">protein-tyrosine-phosphatase</fullName>
        <ecNumber evidence="2">3.1.3.48</ecNumber>
    </recommendedName>
</protein>
<evidence type="ECO:0000256" key="5">
    <source>
        <dbReference type="PIRSR" id="PIRSR617867-1"/>
    </source>
</evidence>
<dbReference type="PANTHER" id="PTHR11717:SF7">
    <property type="entry name" value="LOW MOLECULAR WEIGHT PHOSPHOTYROSINE PROTEIN PHOSPHATASE"/>
    <property type="match status" value="1"/>
</dbReference>
<organism evidence="7 8">
    <name type="scientific">Candidatus Methylumidiphilus alinenensis</name>
    <dbReference type="NCBI Taxonomy" id="2202197"/>
    <lineage>
        <taxon>Bacteria</taxon>
        <taxon>Pseudomonadati</taxon>
        <taxon>Pseudomonadota</taxon>
        <taxon>Gammaproteobacteria</taxon>
        <taxon>Methylococcales</taxon>
        <taxon>Candidatus Methylumidiphilus</taxon>
    </lineage>
</organism>
<reference evidence="7 8" key="1">
    <citation type="journal article" date="2018" name="Aquat. Microb. Ecol.">
        <title>Gammaproteobacterial methanotrophs dominate.</title>
        <authorList>
            <person name="Rissanen A.J."/>
            <person name="Saarenheimo J."/>
            <person name="Tiirola M."/>
            <person name="Peura S."/>
            <person name="Aalto S.L."/>
            <person name="Karvinen A."/>
            <person name="Nykanen H."/>
        </authorList>
    </citation>
    <scope>NUCLEOTIDE SEQUENCE [LARGE SCALE GENOMIC DNA]</scope>
    <source>
        <strain evidence="7">AMbin10</strain>
    </source>
</reference>
<gene>
    <name evidence="7" type="ORF">DM484_24455</name>
</gene>